<dbReference type="STRING" id="150248.SAMN05216169_103629"/>
<dbReference type="EMBL" id="FOJQ01000071">
    <property type="protein sequence ID" value="SFA58168.1"/>
    <property type="molecule type" value="Genomic_DNA"/>
</dbReference>
<dbReference type="Proteomes" id="UP000198979">
    <property type="component" value="Unassembled WGS sequence"/>
</dbReference>
<accession>A0A1I0TP40</accession>
<evidence type="ECO:0000313" key="4">
    <source>
        <dbReference type="Proteomes" id="UP000198979"/>
    </source>
</evidence>
<dbReference type="Pfam" id="PF06782">
    <property type="entry name" value="UPF0236"/>
    <property type="match status" value="1"/>
</dbReference>
<evidence type="ECO:0000313" key="3">
    <source>
        <dbReference type="EMBL" id="SFA58168.1"/>
    </source>
</evidence>
<dbReference type="InterPro" id="IPR009620">
    <property type="entry name" value="UPF0236"/>
</dbReference>
<protein>
    <submittedName>
        <fullName evidence="2">Uncharacterized protein family (UPF0236)</fullName>
    </submittedName>
</protein>
<reference evidence="2" key="1">
    <citation type="submission" date="2016-10" db="EMBL/GenBank/DDBJ databases">
        <authorList>
            <person name="de Groot N.N."/>
        </authorList>
    </citation>
    <scope>NUCLEOTIDE SEQUENCE [LARGE SCALE GENOMIC DNA]</scope>
    <source>
        <strain evidence="2">K1</strain>
    </source>
</reference>
<dbReference type="AlphaFoldDB" id="A0A1I0TP40"/>
<feature type="non-terminal residue" evidence="2">
    <location>
        <position position="62"/>
    </location>
</feature>
<reference evidence="4" key="2">
    <citation type="submission" date="2016-10" db="EMBL/GenBank/DDBJ databases">
        <authorList>
            <person name="Varghese N."/>
            <person name="Submissions S."/>
        </authorList>
    </citation>
    <scope>NUCLEOTIDE SEQUENCE [LARGE SCALE GENOMIC DNA]</scope>
    <source>
        <strain evidence="4">K1</strain>
    </source>
</reference>
<sequence length="62" mass="7562">MQDYITNGLTLKEIEQSLFRHMQKQYGHLLQQVLEEIDRTLAEQRDKKRYALKDKRTIRLQT</sequence>
<dbReference type="RefSeq" id="WP_208601904.1">
    <property type="nucleotide sequence ID" value="NZ_FOJQ01000036.1"/>
</dbReference>
<name>A0A1I0TP40_9BACL</name>
<gene>
    <name evidence="2" type="ORF">SAMN05216169_103629</name>
    <name evidence="3" type="ORF">SAMN05216169_10711</name>
</gene>
<organism evidence="2 4">
    <name type="scientific">Anoxybacillus pushchinoensis</name>
    <dbReference type="NCBI Taxonomy" id="150248"/>
    <lineage>
        <taxon>Bacteria</taxon>
        <taxon>Bacillati</taxon>
        <taxon>Bacillota</taxon>
        <taxon>Bacilli</taxon>
        <taxon>Bacillales</taxon>
        <taxon>Anoxybacillaceae</taxon>
        <taxon>Anoxybacillus</taxon>
    </lineage>
</organism>
<evidence type="ECO:0000256" key="1">
    <source>
        <dbReference type="ARBA" id="ARBA00006539"/>
    </source>
</evidence>
<proteinExistence type="inferred from homology"/>
<comment type="similarity">
    <text evidence="1">Belongs to the UPF0236 family.</text>
</comment>
<keyword evidence="4" id="KW-1185">Reference proteome</keyword>
<evidence type="ECO:0000313" key="2">
    <source>
        <dbReference type="EMBL" id="SFA53500.1"/>
    </source>
</evidence>
<dbReference type="EMBL" id="FOJQ01000036">
    <property type="protein sequence ID" value="SFA53500.1"/>
    <property type="molecule type" value="Genomic_DNA"/>
</dbReference>